<evidence type="ECO:0000256" key="6">
    <source>
        <dbReference type="ARBA" id="ARBA00022741"/>
    </source>
</evidence>
<dbReference type="InterPro" id="IPR006194">
    <property type="entry name" value="Gly-tRNA-synth_heterodimer"/>
</dbReference>
<dbReference type="HAMAP" id="MF_00255">
    <property type="entry name" value="Gly_tRNA_synth_beta"/>
    <property type="match status" value="1"/>
</dbReference>
<dbReference type="GO" id="GO:0006420">
    <property type="term" value="P:arginyl-tRNA aminoacylation"/>
    <property type="evidence" value="ECO:0007669"/>
    <property type="project" value="InterPro"/>
</dbReference>
<dbReference type="SUPFAM" id="SSF109604">
    <property type="entry name" value="HD-domain/PDEase-like"/>
    <property type="match status" value="1"/>
</dbReference>
<dbReference type="GO" id="GO:0005524">
    <property type="term" value="F:ATP binding"/>
    <property type="evidence" value="ECO:0007669"/>
    <property type="project" value="UniProtKB-UniRule"/>
</dbReference>
<keyword evidence="8 11" id="KW-0648">Protein biosynthesis</keyword>
<keyword evidence="4 11" id="KW-0963">Cytoplasm</keyword>
<dbReference type="Pfam" id="PF02092">
    <property type="entry name" value="tRNA_synt_2f"/>
    <property type="match status" value="1"/>
</dbReference>
<keyword evidence="6 11" id="KW-0547">Nucleotide-binding</keyword>
<dbReference type="EMBL" id="FOVR01000001">
    <property type="protein sequence ID" value="SFN66149.1"/>
    <property type="molecule type" value="Genomic_DNA"/>
</dbReference>
<comment type="catalytic activity">
    <reaction evidence="10 11">
        <text>tRNA(Gly) + glycine + ATP = glycyl-tRNA(Gly) + AMP + diphosphate</text>
        <dbReference type="Rhea" id="RHEA:16013"/>
        <dbReference type="Rhea" id="RHEA-COMP:9664"/>
        <dbReference type="Rhea" id="RHEA-COMP:9683"/>
        <dbReference type="ChEBI" id="CHEBI:30616"/>
        <dbReference type="ChEBI" id="CHEBI:33019"/>
        <dbReference type="ChEBI" id="CHEBI:57305"/>
        <dbReference type="ChEBI" id="CHEBI:78442"/>
        <dbReference type="ChEBI" id="CHEBI:78522"/>
        <dbReference type="ChEBI" id="CHEBI:456215"/>
        <dbReference type="EC" id="6.1.1.14"/>
    </reaction>
</comment>
<evidence type="ECO:0000313" key="13">
    <source>
        <dbReference type="EMBL" id="SFN66149.1"/>
    </source>
</evidence>
<organism evidence="13 14">
    <name type="scientific">Cohaesibacter marisflavi</name>
    <dbReference type="NCBI Taxonomy" id="655353"/>
    <lineage>
        <taxon>Bacteria</taxon>
        <taxon>Pseudomonadati</taxon>
        <taxon>Pseudomonadota</taxon>
        <taxon>Alphaproteobacteria</taxon>
        <taxon>Hyphomicrobiales</taxon>
        <taxon>Cohaesibacteraceae</taxon>
    </lineage>
</organism>
<dbReference type="PROSITE" id="PS50861">
    <property type="entry name" value="AA_TRNA_LIGASE_II_GLYAB"/>
    <property type="match status" value="1"/>
</dbReference>
<keyword evidence="7 11" id="KW-0067">ATP-binding</keyword>
<reference evidence="13 14" key="1">
    <citation type="submission" date="2016-10" db="EMBL/GenBank/DDBJ databases">
        <authorList>
            <person name="de Groot N.N."/>
        </authorList>
    </citation>
    <scope>NUCLEOTIDE SEQUENCE [LARGE SCALE GENOMIC DNA]</scope>
    <source>
        <strain evidence="13 14">CGMCC 1.9157</strain>
    </source>
</reference>
<dbReference type="InterPro" id="IPR008909">
    <property type="entry name" value="DALR_anticod-bd"/>
</dbReference>
<evidence type="ECO:0000256" key="10">
    <source>
        <dbReference type="ARBA" id="ARBA00047937"/>
    </source>
</evidence>
<keyword evidence="9 11" id="KW-0030">Aminoacyl-tRNA synthetase</keyword>
<dbReference type="EC" id="6.1.1.14" evidence="11"/>
<evidence type="ECO:0000256" key="4">
    <source>
        <dbReference type="ARBA" id="ARBA00022490"/>
    </source>
</evidence>
<proteinExistence type="inferred from homology"/>
<evidence type="ECO:0000256" key="7">
    <source>
        <dbReference type="ARBA" id="ARBA00022840"/>
    </source>
</evidence>
<evidence type="ECO:0000256" key="3">
    <source>
        <dbReference type="ARBA" id="ARBA00011209"/>
    </source>
</evidence>
<dbReference type="GO" id="GO:0006426">
    <property type="term" value="P:glycyl-tRNA aminoacylation"/>
    <property type="evidence" value="ECO:0007669"/>
    <property type="project" value="UniProtKB-UniRule"/>
</dbReference>
<comment type="subcellular location">
    <subcellularLocation>
        <location evidence="1 11">Cytoplasm</location>
    </subcellularLocation>
</comment>
<evidence type="ECO:0000256" key="1">
    <source>
        <dbReference type="ARBA" id="ARBA00004496"/>
    </source>
</evidence>
<keyword evidence="14" id="KW-1185">Reference proteome</keyword>
<gene>
    <name evidence="11" type="primary">glyS</name>
    <name evidence="13" type="ORF">SAMN04488056_101618</name>
</gene>
<dbReference type="InterPro" id="IPR015944">
    <property type="entry name" value="Gly-tRNA-synth_bsu"/>
</dbReference>
<dbReference type="RefSeq" id="WP_090068693.1">
    <property type="nucleotide sequence ID" value="NZ_FOVR01000001.1"/>
</dbReference>
<dbReference type="GO" id="GO:0005829">
    <property type="term" value="C:cytosol"/>
    <property type="evidence" value="ECO:0007669"/>
    <property type="project" value="TreeGrafter"/>
</dbReference>
<keyword evidence="5 11" id="KW-0436">Ligase</keyword>
<name>A0A1I5AVB9_9HYPH</name>
<protein>
    <recommendedName>
        <fullName evidence="11">Glycine--tRNA ligase beta subunit</fullName>
        <ecNumber evidence="11">6.1.1.14</ecNumber>
    </recommendedName>
    <alternativeName>
        <fullName evidence="11">Glycyl-tRNA synthetase beta subunit</fullName>
        <shortName evidence="11">GlyRS</shortName>
    </alternativeName>
</protein>
<dbReference type="PANTHER" id="PTHR30075">
    <property type="entry name" value="GLYCYL-TRNA SYNTHETASE"/>
    <property type="match status" value="1"/>
</dbReference>
<comment type="subunit">
    <text evidence="3 11">Tetramer of two alpha and two beta subunits.</text>
</comment>
<dbReference type="PANTHER" id="PTHR30075:SF2">
    <property type="entry name" value="GLYCINE--TRNA LIGASE, CHLOROPLASTIC_MITOCHONDRIAL 2"/>
    <property type="match status" value="1"/>
</dbReference>
<evidence type="ECO:0000256" key="8">
    <source>
        <dbReference type="ARBA" id="ARBA00022917"/>
    </source>
</evidence>
<dbReference type="OrthoDB" id="9775440at2"/>
<comment type="similarity">
    <text evidence="2 11">Belongs to the class-II aminoacyl-tRNA synthetase family.</text>
</comment>
<evidence type="ECO:0000256" key="5">
    <source>
        <dbReference type="ARBA" id="ARBA00022598"/>
    </source>
</evidence>
<dbReference type="Pfam" id="PF05746">
    <property type="entry name" value="DALR_1"/>
    <property type="match status" value="1"/>
</dbReference>
<dbReference type="AlphaFoldDB" id="A0A1I5AVB9"/>
<evidence type="ECO:0000256" key="9">
    <source>
        <dbReference type="ARBA" id="ARBA00023146"/>
    </source>
</evidence>
<dbReference type="Proteomes" id="UP000199236">
    <property type="component" value="Unassembled WGS sequence"/>
</dbReference>
<dbReference type="STRING" id="655353.SAMN04488056_101618"/>
<accession>A0A1I5AVB9</accession>
<feature type="domain" description="DALR anticodon binding" evidence="12">
    <location>
        <begin position="577"/>
        <end position="680"/>
    </location>
</feature>
<dbReference type="PRINTS" id="PR01045">
    <property type="entry name" value="TRNASYNTHGB"/>
</dbReference>
<dbReference type="GO" id="GO:0004820">
    <property type="term" value="F:glycine-tRNA ligase activity"/>
    <property type="evidence" value="ECO:0007669"/>
    <property type="project" value="UniProtKB-UniRule"/>
</dbReference>
<evidence type="ECO:0000256" key="11">
    <source>
        <dbReference type="HAMAP-Rule" id="MF_00255"/>
    </source>
</evidence>
<dbReference type="GO" id="GO:0004814">
    <property type="term" value="F:arginine-tRNA ligase activity"/>
    <property type="evidence" value="ECO:0007669"/>
    <property type="project" value="InterPro"/>
</dbReference>
<dbReference type="NCBIfam" id="TIGR00211">
    <property type="entry name" value="glyS"/>
    <property type="match status" value="1"/>
</dbReference>
<evidence type="ECO:0000256" key="2">
    <source>
        <dbReference type="ARBA" id="ARBA00008226"/>
    </source>
</evidence>
<sequence length="690" mass="75567">MPDLLLELFSEEIPARMQRRAAEDLKKLITGGLVDAGLTYEGAREFATPRRLALSITGLAASSPDISEERKGPRVGAPEKALQGFLRGAGLSSIEEATVQTDPKKGDFYVAIINKPGRKAEDIIAELVPDVVRKFPWPKSQKWGQAGEGALRWVRPLHSILCTLSVEGEGSEVVPFTVESIESSDKTQGHRFHGKEDFAVKRFDDYVAGLKERKVVLDLDERKEIILNDAKTLAFAQGLELVEDMGLLEEVGGLVEWPVVLMGEFEQAFLDMPDEVIQTSIREHQKCFVLKDAKTGKLANKFVLVSNLIAPDDGKTIVAGNQKVVRARLSDAKFFWETDLKTGLETRLYKLDSMVFHEKLGTQSERVERLIALSEALAPTVGADKALAARAAKLAKADLVTDMVFEFTELQGLMGRYYALALNEDPKVADAIEMHYKPQGPSDVVPTEPVSISVALADKLDLLTGFWAIDEKPTGSKDPFALRRAALGVIRILVDNDIRLPLQAIFATARPGFEQGDDLLSFFADRLSVYLRDKGARHDLLDAVFALGGQDDIVMIAKRVEALGSFLASDDGANLLAGYRRAANILRAEEKKSGTSFEGVIEGAHLHEPEEVALASAIEKARIAAADAVEAEDFAGAMSALATLRAPVDAFFEKVLVNDERAEVRENRLKMLTQIRATTRTVADFSKIAG</sequence>
<evidence type="ECO:0000313" key="14">
    <source>
        <dbReference type="Proteomes" id="UP000199236"/>
    </source>
</evidence>
<evidence type="ECO:0000259" key="12">
    <source>
        <dbReference type="Pfam" id="PF05746"/>
    </source>
</evidence>